<evidence type="ECO:0000256" key="8">
    <source>
        <dbReference type="ARBA" id="ARBA00022909"/>
    </source>
</evidence>
<dbReference type="PROSITE" id="PS50972">
    <property type="entry name" value="PTERIN_BINDING"/>
    <property type="match status" value="1"/>
</dbReference>
<dbReference type="CDD" id="cd00739">
    <property type="entry name" value="DHPS"/>
    <property type="match status" value="1"/>
</dbReference>
<dbReference type="InterPro" id="IPR000489">
    <property type="entry name" value="Pterin-binding_dom"/>
</dbReference>
<comment type="caution">
    <text evidence="10">The sequence shown here is derived from an EMBL/GenBank/DDBJ whole genome shotgun (WGS) entry which is preliminary data.</text>
</comment>
<evidence type="ECO:0000256" key="1">
    <source>
        <dbReference type="ARBA" id="ARBA00000012"/>
    </source>
</evidence>
<comment type="cofactor">
    <cofactor evidence="2">
        <name>Mg(2+)</name>
        <dbReference type="ChEBI" id="CHEBI:18420"/>
    </cofactor>
</comment>
<dbReference type="PANTHER" id="PTHR20941:SF1">
    <property type="entry name" value="FOLIC ACID SYNTHESIS PROTEIN FOL1"/>
    <property type="match status" value="1"/>
</dbReference>
<dbReference type="GO" id="GO:0005829">
    <property type="term" value="C:cytosol"/>
    <property type="evidence" value="ECO:0007669"/>
    <property type="project" value="TreeGrafter"/>
</dbReference>
<evidence type="ECO:0000256" key="5">
    <source>
        <dbReference type="ARBA" id="ARBA00022679"/>
    </source>
</evidence>
<dbReference type="InterPro" id="IPR011005">
    <property type="entry name" value="Dihydropteroate_synth-like_sf"/>
</dbReference>
<dbReference type="SUPFAM" id="SSF51717">
    <property type="entry name" value="Dihydropteroate synthetase-like"/>
    <property type="match status" value="1"/>
</dbReference>
<keyword evidence="6" id="KW-0479">Metal-binding</keyword>
<name>A0A9E2L8G9_9BACT</name>
<keyword evidence="7" id="KW-0460">Magnesium</keyword>
<dbReference type="GO" id="GO:0046872">
    <property type="term" value="F:metal ion binding"/>
    <property type="evidence" value="ECO:0007669"/>
    <property type="project" value="UniProtKB-KW"/>
</dbReference>
<dbReference type="EMBL" id="JAHLFU010000185">
    <property type="protein sequence ID" value="MBU3853905.1"/>
    <property type="molecule type" value="Genomic_DNA"/>
</dbReference>
<dbReference type="Gene3D" id="3.20.20.20">
    <property type="entry name" value="Dihydropteroate synthase-like"/>
    <property type="match status" value="1"/>
</dbReference>
<proteinExistence type="predicted"/>
<keyword evidence="5 10" id="KW-0808">Transferase</keyword>
<dbReference type="PANTHER" id="PTHR20941">
    <property type="entry name" value="FOLATE SYNTHESIS PROTEINS"/>
    <property type="match status" value="1"/>
</dbReference>
<accession>A0A9E2L8G9</accession>
<comment type="catalytic activity">
    <reaction evidence="1">
        <text>(7,8-dihydropterin-6-yl)methyl diphosphate + 4-aminobenzoate = 7,8-dihydropteroate + diphosphate</text>
        <dbReference type="Rhea" id="RHEA:19949"/>
        <dbReference type="ChEBI" id="CHEBI:17836"/>
        <dbReference type="ChEBI" id="CHEBI:17839"/>
        <dbReference type="ChEBI" id="CHEBI:33019"/>
        <dbReference type="ChEBI" id="CHEBI:72950"/>
        <dbReference type="EC" id="2.5.1.15"/>
    </reaction>
</comment>
<dbReference type="NCBIfam" id="TIGR01496">
    <property type="entry name" value="DHPS"/>
    <property type="match status" value="1"/>
</dbReference>
<dbReference type="InterPro" id="IPR006390">
    <property type="entry name" value="DHP_synth_dom"/>
</dbReference>
<evidence type="ECO:0000313" key="11">
    <source>
        <dbReference type="Proteomes" id="UP000823865"/>
    </source>
</evidence>
<sequence>MNPTIRPTLNLNGQLLDLSTPRVMGILNVTPDSFYSSSRKQSEQEIISRIEEIVQEGGDFIDVGAYSSRPDATHISQEEEMERLKKGLTLIQKVAPHIPVSVDTFRAEIARICVEEYGAALINDISAGEMDANMFDTISRLKVPYIMMHMQGTPQNMQQAPHYDHLIQEILVYFSKKKAQLQAAGLKDIIIDPGFGFGKTVQHNYELLHHMDDLHILECPILVGVSRKSMIYKVLNTDPQQALNGTSVLHTIALLKGAHILRVHDVKECTEVIKLIKEYNQCSSISE</sequence>
<protein>
    <recommendedName>
        <fullName evidence="4">dihydropteroate synthase</fullName>
        <ecNumber evidence="4">2.5.1.15</ecNumber>
    </recommendedName>
</protein>
<feature type="domain" description="Pterin-binding" evidence="9">
    <location>
        <begin position="21"/>
        <end position="274"/>
    </location>
</feature>
<evidence type="ECO:0000259" key="9">
    <source>
        <dbReference type="PROSITE" id="PS50972"/>
    </source>
</evidence>
<organism evidence="10 11">
    <name type="scientific">Candidatus Paraprevotella stercoravium</name>
    <dbReference type="NCBI Taxonomy" id="2838725"/>
    <lineage>
        <taxon>Bacteria</taxon>
        <taxon>Pseudomonadati</taxon>
        <taxon>Bacteroidota</taxon>
        <taxon>Bacteroidia</taxon>
        <taxon>Bacteroidales</taxon>
        <taxon>Prevotellaceae</taxon>
        <taxon>Paraprevotella</taxon>
    </lineage>
</organism>
<dbReference type="InterPro" id="IPR045031">
    <property type="entry name" value="DHP_synth-like"/>
</dbReference>
<dbReference type="GO" id="GO:0004156">
    <property type="term" value="F:dihydropteroate synthase activity"/>
    <property type="evidence" value="ECO:0007669"/>
    <property type="project" value="UniProtKB-EC"/>
</dbReference>
<evidence type="ECO:0000313" key="10">
    <source>
        <dbReference type="EMBL" id="MBU3853905.1"/>
    </source>
</evidence>
<dbReference type="GO" id="GO:0046654">
    <property type="term" value="P:tetrahydrofolate biosynthetic process"/>
    <property type="evidence" value="ECO:0007669"/>
    <property type="project" value="TreeGrafter"/>
</dbReference>
<dbReference type="AlphaFoldDB" id="A0A9E2L8G9"/>
<keyword evidence="8" id="KW-0289">Folate biosynthesis</keyword>
<evidence type="ECO:0000256" key="4">
    <source>
        <dbReference type="ARBA" id="ARBA00012458"/>
    </source>
</evidence>
<dbReference type="EC" id="2.5.1.15" evidence="4"/>
<evidence type="ECO:0000256" key="6">
    <source>
        <dbReference type="ARBA" id="ARBA00022723"/>
    </source>
</evidence>
<evidence type="ECO:0000256" key="7">
    <source>
        <dbReference type="ARBA" id="ARBA00022842"/>
    </source>
</evidence>
<reference evidence="10" key="1">
    <citation type="journal article" date="2021" name="PeerJ">
        <title>Extensive microbial diversity within the chicken gut microbiome revealed by metagenomics and culture.</title>
        <authorList>
            <person name="Gilroy R."/>
            <person name="Ravi A."/>
            <person name="Getino M."/>
            <person name="Pursley I."/>
            <person name="Horton D.L."/>
            <person name="Alikhan N.F."/>
            <person name="Baker D."/>
            <person name="Gharbi K."/>
            <person name="Hall N."/>
            <person name="Watson M."/>
            <person name="Adriaenssens E.M."/>
            <person name="Foster-Nyarko E."/>
            <person name="Jarju S."/>
            <person name="Secka A."/>
            <person name="Antonio M."/>
            <person name="Oren A."/>
            <person name="Chaudhuri R.R."/>
            <person name="La Ragione R."/>
            <person name="Hildebrand F."/>
            <person name="Pallen M.J."/>
        </authorList>
    </citation>
    <scope>NUCLEOTIDE SEQUENCE</scope>
    <source>
        <strain evidence="10">G3-2149</strain>
    </source>
</reference>
<dbReference type="Proteomes" id="UP000823865">
    <property type="component" value="Unassembled WGS sequence"/>
</dbReference>
<dbReference type="Pfam" id="PF00809">
    <property type="entry name" value="Pterin_bind"/>
    <property type="match status" value="1"/>
</dbReference>
<reference evidence="10" key="2">
    <citation type="submission" date="2021-04" db="EMBL/GenBank/DDBJ databases">
        <authorList>
            <person name="Gilroy R."/>
        </authorList>
    </citation>
    <scope>NUCLEOTIDE SEQUENCE</scope>
    <source>
        <strain evidence="10">G3-2149</strain>
    </source>
</reference>
<evidence type="ECO:0000256" key="2">
    <source>
        <dbReference type="ARBA" id="ARBA00001946"/>
    </source>
</evidence>
<gene>
    <name evidence="10" type="primary">folP</name>
    <name evidence="10" type="ORF">H9789_08860</name>
</gene>
<dbReference type="GO" id="GO:0046656">
    <property type="term" value="P:folic acid biosynthetic process"/>
    <property type="evidence" value="ECO:0007669"/>
    <property type="project" value="UniProtKB-KW"/>
</dbReference>
<evidence type="ECO:0000256" key="3">
    <source>
        <dbReference type="ARBA" id="ARBA00004763"/>
    </source>
</evidence>
<comment type="pathway">
    <text evidence="3">Cofactor biosynthesis; tetrahydrofolate biosynthesis; 7,8-dihydrofolate from 2-amino-4-hydroxy-6-hydroxymethyl-7,8-dihydropteridine diphosphate and 4-aminobenzoate: step 1/2.</text>
</comment>